<dbReference type="PANTHER" id="PTHR34047">
    <property type="entry name" value="NUCLEAR INTRON MATURASE 1, MITOCHONDRIAL-RELATED"/>
    <property type="match status" value="1"/>
</dbReference>
<evidence type="ECO:0000256" key="1">
    <source>
        <dbReference type="ARBA" id="ARBA00034120"/>
    </source>
</evidence>
<dbReference type="SUPFAM" id="SSF56672">
    <property type="entry name" value="DNA/RNA polymerases"/>
    <property type="match status" value="1"/>
</dbReference>
<dbReference type="InterPro" id="IPR043128">
    <property type="entry name" value="Rev_trsase/Diguanyl_cyclase"/>
</dbReference>
<dbReference type="Pfam" id="PF00078">
    <property type="entry name" value="RVT_1"/>
    <property type="match status" value="1"/>
</dbReference>
<proteinExistence type="inferred from homology"/>
<dbReference type="AlphaFoldDB" id="A0A517M1I9"/>
<dbReference type="InterPro" id="IPR051083">
    <property type="entry name" value="GrpII_Intron_Splice-Mob/Def"/>
</dbReference>
<organism evidence="3 4">
    <name type="scientific">Rosistilla ulvae</name>
    <dbReference type="NCBI Taxonomy" id="1930277"/>
    <lineage>
        <taxon>Bacteria</taxon>
        <taxon>Pseudomonadati</taxon>
        <taxon>Planctomycetota</taxon>
        <taxon>Planctomycetia</taxon>
        <taxon>Pirellulales</taxon>
        <taxon>Pirellulaceae</taxon>
        <taxon>Rosistilla</taxon>
    </lineage>
</organism>
<evidence type="ECO:0000313" key="4">
    <source>
        <dbReference type="Proteomes" id="UP000319557"/>
    </source>
</evidence>
<dbReference type="EMBL" id="CP036261">
    <property type="protein sequence ID" value="QDS88742.1"/>
    <property type="molecule type" value="Genomic_DNA"/>
</dbReference>
<sequence length="451" mass="51967">MLRPGSFPKTNSHHQGPVHLSYQSISPLRHRYLQRNYLGNRSEDESPLDAYHSDVQEWARIKKERMHQHCYSLLEAVASPRMLAIAIDNIGRRRIIRDEYASLPNWYPWDWLREIKNQLLDGSFRRGKYTKYKIPKPGKKGSRTIEVPPDETRIVARNLSNLLTPILDPDFYDFSMGFRPKRSPAHCVMTAKSMIERGMHHMVACDIRDAFGTVPKNRMLQILRSRLHQSPVMGLIEELLDRNRKRGIPQGLSFSPICLNVYLDHLLDRWWCKNFPDTMLVRYADDLAVFCDTQETANQCFDALRNRIVKIGMQINESSHEAINDLACGDRVNWTGFNLRSVNGELRVRVNESSWCKLEANLLEQKHKHEKDESLTGFEVASIGMSWMTQKALGVSKAEVPVVAERVRVLADQCGMNMSEFTDEAAQAAWKTGRRVAERAQVDVSHWLPAV</sequence>
<accession>A0A517M1I9</accession>
<evidence type="ECO:0000313" key="3">
    <source>
        <dbReference type="EMBL" id="QDS88742.1"/>
    </source>
</evidence>
<feature type="domain" description="Reverse transcriptase" evidence="2">
    <location>
        <begin position="128"/>
        <end position="339"/>
    </location>
</feature>
<dbReference type="PANTHER" id="PTHR34047:SF8">
    <property type="entry name" value="PROTEIN YKFC"/>
    <property type="match status" value="1"/>
</dbReference>
<evidence type="ECO:0000259" key="2">
    <source>
        <dbReference type="PROSITE" id="PS50878"/>
    </source>
</evidence>
<protein>
    <submittedName>
        <fullName evidence="3">Group II intron-encoded protein LtrA</fullName>
    </submittedName>
</protein>
<reference evidence="3 4" key="1">
    <citation type="submission" date="2019-02" db="EMBL/GenBank/DDBJ databases">
        <title>Deep-cultivation of Planctomycetes and their phenomic and genomic characterization uncovers novel biology.</title>
        <authorList>
            <person name="Wiegand S."/>
            <person name="Jogler M."/>
            <person name="Boedeker C."/>
            <person name="Pinto D."/>
            <person name="Vollmers J."/>
            <person name="Rivas-Marin E."/>
            <person name="Kohn T."/>
            <person name="Peeters S.H."/>
            <person name="Heuer A."/>
            <person name="Rast P."/>
            <person name="Oberbeckmann S."/>
            <person name="Bunk B."/>
            <person name="Jeske O."/>
            <person name="Meyerdierks A."/>
            <person name="Storesund J.E."/>
            <person name="Kallscheuer N."/>
            <person name="Luecker S."/>
            <person name="Lage O.M."/>
            <person name="Pohl T."/>
            <person name="Merkel B.J."/>
            <person name="Hornburger P."/>
            <person name="Mueller R.-W."/>
            <person name="Bruemmer F."/>
            <person name="Labrenz M."/>
            <person name="Spormann A.M."/>
            <person name="Op den Camp H."/>
            <person name="Overmann J."/>
            <person name="Amann R."/>
            <person name="Jetten M.S.M."/>
            <person name="Mascher T."/>
            <person name="Medema M.H."/>
            <person name="Devos D.P."/>
            <person name="Kaster A.-K."/>
            <person name="Ovreas L."/>
            <person name="Rohde M."/>
            <person name="Galperin M.Y."/>
            <person name="Jogler C."/>
        </authorList>
    </citation>
    <scope>NUCLEOTIDE SEQUENCE [LARGE SCALE GENOMIC DNA]</scope>
    <source>
        <strain evidence="3 4">EC9</strain>
    </source>
</reference>
<gene>
    <name evidence="3" type="primary">ltrA_3</name>
    <name evidence="3" type="ORF">EC9_29360</name>
</gene>
<dbReference type="Gene3D" id="3.30.70.270">
    <property type="match status" value="1"/>
</dbReference>
<dbReference type="CDD" id="cd01651">
    <property type="entry name" value="RT_G2_intron"/>
    <property type="match status" value="1"/>
</dbReference>
<dbReference type="Proteomes" id="UP000319557">
    <property type="component" value="Chromosome"/>
</dbReference>
<dbReference type="KEGG" id="ruv:EC9_29360"/>
<dbReference type="PROSITE" id="PS50878">
    <property type="entry name" value="RT_POL"/>
    <property type="match status" value="1"/>
</dbReference>
<keyword evidence="4" id="KW-1185">Reference proteome</keyword>
<comment type="similarity">
    <text evidence="1">Belongs to the bacterial reverse transcriptase family.</text>
</comment>
<dbReference type="InterPro" id="IPR043502">
    <property type="entry name" value="DNA/RNA_pol_sf"/>
</dbReference>
<dbReference type="InterPro" id="IPR000477">
    <property type="entry name" value="RT_dom"/>
</dbReference>
<name>A0A517M1I9_9BACT</name>